<evidence type="ECO:0000313" key="5">
    <source>
        <dbReference type="Proteomes" id="UP001585053"/>
    </source>
</evidence>
<dbReference type="SUPFAM" id="SSF48452">
    <property type="entry name" value="TPR-like"/>
    <property type="match status" value="1"/>
</dbReference>
<protein>
    <submittedName>
        <fullName evidence="4">AAA family ATPase</fullName>
    </submittedName>
</protein>
<dbReference type="Gene3D" id="1.10.10.10">
    <property type="entry name" value="Winged helix-like DNA-binding domain superfamily/Winged helix DNA-binding domain"/>
    <property type="match status" value="1"/>
</dbReference>
<proteinExistence type="predicted"/>
<dbReference type="RefSeq" id="WP_357226479.1">
    <property type="nucleotide sequence ID" value="NZ_JAYMRS010000008.1"/>
</dbReference>
<evidence type="ECO:0000259" key="3">
    <source>
        <dbReference type="PROSITE" id="PS50043"/>
    </source>
</evidence>
<name>A0ABV5DZR9_9ACTN</name>
<gene>
    <name evidence="4" type="ORF">VSQ78_20435</name>
</gene>
<dbReference type="PANTHER" id="PTHR16305:SF35">
    <property type="entry name" value="TRANSCRIPTIONAL ACTIVATOR DOMAIN"/>
    <property type="match status" value="1"/>
</dbReference>
<dbReference type="PRINTS" id="PR00038">
    <property type="entry name" value="HTHLUXR"/>
</dbReference>
<dbReference type="Pfam" id="PF13191">
    <property type="entry name" value="AAA_16"/>
    <property type="match status" value="1"/>
</dbReference>
<dbReference type="EMBL" id="JAYMRS010000008">
    <property type="protein sequence ID" value="MFB8770077.1"/>
    <property type="molecule type" value="Genomic_DNA"/>
</dbReference>
<reference evidence="4 5" key="1">
    <citation type="submission" date="2024-01" db="EMBL/GenBank/DDBJ databases">
        <title>Genome mining of biosynthetic gene clusters to explore secondary metabolites of Streptomyces sp.</title>
        <authorList>
            <person name="Baig A."/>
            <person name="Ajitkumar Shintre N."/>
            <person name="Kumar H."/>
            <person name="Anbarasu A."/>
            <person name="Ramaiah S."/>
        </authorList>
    </citation>
    <scope>NUCLEOTIDE SEQUENCE [LARGE SCALE GENOMIC DNA]</scope>
    <source>
        <strain evidence="4 5">A01</strain>
    </source>
</reference>
<dbReference type="InterPro" id="IPR041664">
    <property type="entry name" value="AAA_16"/>
</dbReference>
<evidence type="ECO:0000256" key="1">
    <source>
        <dbReference type="ARBA" id="ARBA00022741"/>
    </source>
</evidence>
<dbReference type="Proteomes" id="UP001585053">
    <property type="component" value="Unassembled WGS sequence"/>
</dbReference>
<sequence>MSPSESSVFVGRARHLDHLLTDARRALSGETRTTLLCGDAGIGKSRLLTEYLERTPVERTALGACLELGTEGIAYAPFTALVRALSRGGERPFDDVGLAGLLPGEAGGDGLPSTDDNGRARLFEAVLTLLEERARPGGLGLVVEDLHWSDASTRDLLVFLLRNLHTVPVHLVVSVRVDDLHRTHPLRPLLPELERLPRVSRLDLGPLSREEVAEQAAALGGAPLSGTDLDLIHERSGGNPLFVESFVGVADGAGVPDGPRELLMRRVEPLPDTTREVLGLASVAGDRVDHALLSAVAERSGIGEDELDEALRPAVDARVLTATDTGYVFRHALLAEAVEGDLLPGRRIRAHRRYAEALEAGVPGLSGATTAFHLAHHAYAAHDHPRALVASWEAAERALVSAAHPEHLDLLERVLELWESVPDAAERLSLPRSGVLLRGCLAAQVTGDLRRAVDHATEGLADLDPETDPETSARLLVARARAYKDLGRTAALDDLRAAARLLPEGHVEQAAITAATASVLMLQGFETEAEESARSAVRLARSVGDRASEADALVTLGTLLEAVDSNEPEELLREGIGIARETGEVQVELRGLNNLASNMHRRLEIERGLELSWEILERCAELGILRSQGGGYANGVALYLISLGRVEEAERVLADHPADEDLIAARRQGLMIRIHMARGDWEGVERALATFVRLLPRDRSSAMEYLTHYHGRMLLLVNGPEPRPAEAARLAFEGEEDIGLIGNTRHAYHELFVWAELVDRLRGRTAPGDAELAERLAGLLLETLEREDRPTTPAARLGRHLALGWLETDPAEALEHWERALPLAERADVSTRMDTWSGAFRDLLALGRRDRAREMLERVEELHGRTGLGLPERNERMRAALTASAPERAVPPAGLTSREVEVLVEVARGLSNREVGEALFISPKTVSVHVTNLMAKLGVDNRTAAAAKARELGLG</sequence>
<evidence type="ECO:0000256" key="2">
    <source>
        <dbReference type="ARBA" id="ARBA00022840"/>
    </source>
</evidence>
<dbReference type="SUPFAM" id="SSF52540">
    <property type="entry name" value="P-loop containing nucleoside triphosphate hydrolases"/>
    <property type="match status" value="1"/>
</dbReference>
<organism evidence="4 5">
    <name type="scientific">Nocardiopsis alba</name>
    <dbReference type="NCBI Taxonomy" id="53437"/>
    <lineage>
        <taxon>Bacteria</taxon>
        <taxon>Bacillati</taxon>
        <taxon>Actinomycetota</taxon>
        <taxon>Actinomycetes</taxon>
        <taxon>Streptosporangiales</taxon>
        <taxon>Nocardiopsidaceae</taxon>
        <taxon>Nocardiopsis</taxon>
    </lineage>
</organism>
<keyword evidence="2" id="KW-0067">ATP-binding</keyword>
<dbReference type="InterPro" id="IPR016032">
    <property type="entry name" value="Sig_transdc_resp-reg_C-effctor"/>
</dbReference>
<comment type="caution">
    <text evidence="4">The sequence shown here is derived from an EMBL/GenBank/DDBJ whole genome shotgun (WGS) entry which is preliminary data.</text>
</comment>
<dbReference type="InterPro" id="IPR011990">
    <property type="entry name" value="TPR-like_helical_dom_sf"/>
</dbReference>
<keyword evidence="1" id="KW-0547">Nucleotide-binding</keyword>
<dbReference type="PROSITE" id="PS00622">
    <property type="entry name" value="HTH_LUXR_1"/>
    <property type="match status" value="1"/>
</dbReference>
<keyword evidence="5" id="KW-1185">Reference proteome</keyword>
<dbReference type="PANTHER" id="PTHR16305">
    <property type="entry name" value="TESTICULAR SOLUBLE ADENYLYL CYCLASE"/>
    <property type="match status" value="1"/>
</dbReference>
<dbReference type="Gene3D" id="1.25.40.10">
    <property type="entry name" value="Tetratricopeptide repeat domain"/>
    <property type="match status" value="1"/>
</dbReference>
<evidence type="ECO:0000313" key="4">
    <source>
        <dbReference type="EMBL" id="MFB8770077.1"/>
    </source>
</evidence>
<dbReference type="InterPro" id="IPR027417">
    <property type="entry name" value="P-loop_NTPase"/>
</dbReference>
<dbReference type="SUPFAM" id="SSF46894">
    <property type="entry name" value="C-terminal effector domain of the bipartite response regulators"/>
    <property type="match status" value="1"/>
</dbReference>
<dbReference type="CDD" id="cd06170">
    <property type="entry name" value="LuxR_C_like"/>
    <property type="match status" value="1"/>
</dbReference>
<dbReference type="Pfam" id="PF00196">
    <property type="entry name" value="GerE"/>
    <property type="match status" value="1"/>
</dbReference>
<dbReference type="InterPro" id="IPR000792">
    <property type="entry name" value="Tscrpt_reg_LuxR_C"/>
</dbReference>
<accession>A0ABV5DZR9</accession>
<dbReference type="InterPro" id="IPR036388">
    <property type="entry name" value="WH-like_DNA-bd_sf"/>
</dbReference>
<dbReference type="PROSITE" id="PS50043">
    <property type="entry name" value="HTH_LUXR_2"/>
    <property type="match status" value="1"/>
</dbReference>
<feature type="domain" description="HTH luxR-type" evidence="3">
    <location>
        <begin position="888"/>
        <end position="953"/>
    </location>
</feature>
<dbReference type="SMART" id="SM00421">
    <property type="entry name" value="HTH_LUXR"/>
    <property type="match status" value="1"/>
</dbReference>